<comment type="subcellular location">
    <subcellularLocation>
        <location evidence="1">Nucleus</location>
    </subcellularLocation>
</comment>
<dbReference type="SUPFAM" id="SSF57959">
    <property type="entry name" value="Leucine zipper domain"/>
    <property type="match status" value="1"/>
</dbReference>
<proteinExistence type="predicted"/>
<dbReference type="SMART" id="SM00338">
    <property type="entry name" value="BRLZ"/>
    <property type="match status" value="1"/>
</dbReference>
<dbReference type="Pfam" id="PF00170">
    <property type="entry name" value="bZIP_1"/>
    <property type="match status" value="1"/>
</dbReference>
<evidence type="ECO:0000256" key="2">
    <source>
        <dbReference type="ARBA" id="ARBA00023015"/>
    </source>
</evidence>
<dbReference type="InterPro" id="IPR046347">
    <property type="entry name" value="bZIP_sf"/>
</dbReference>
<dbReference type="GO" id="GO:0035497">
    <property type="term" value="F:cAMP response element binding"/>
    <property type="evidence" value="ECO:0007669"/>
    <property type="project" value="TreeGrafter"/>
</dbReference>
<accession>A0A5E4MQM1</accession>
<evidence type="ECO:0000256" key="7">
    <source>
        <dbReference type="SAM" id="Coils"/>
    </source>
</evidence>
<feature type="region of interest" description="Disordered" evidence="8">
    <location>
        <begin position="228"/>
        <end position="255"/>
    </location>
</feature>
<dbReference type="GO" id="GO:0000981">
    <property type="term" value="F:DNA-binding transcription factor activity, RNA polymerase II-specific"/>
    <property type="evidence" value="ECO:0007669"/>
    <property type="project" value="TreeGrafter"/>
</dbReference>
<feature type="region of interest" description="Disordered" evidence="8">
    <location>
        <begin position="158"/>
        <end position="179"/>
    </location>
</feature>
<protein>
    <submittedName>
        <fullName evidence="10">Basic-leucine zipper domain</fullName>
    </submittedName>
</protein>
<dbReference type="PANTHER" id="PTHR46004">
    <property type="entry name" value="CYCLIC AMP RESPONSE ELEMENT-BINDING PROTEIN A"/>
    <property type="match status" value="1"/>
</dbReference>
<keyword evidence="6" id="KW-0539">Nucleus</keyword>
<evidence type="ECO:0000256" key="5">
    <source>
        <dbReference type="ARBA" id="ARBA00023163"/>
    </source>
</evidence>
<dbReference type="PROSITE" id="PS00036">
    <property type="entry name" value="BZIP_BASIC"/>
    <property type="match status" value="1"/>
</dbReference>
<dbReference type="PROSITE" id="PS50217">
    <property type="entry name" value="BZIP"/>
    <property type="match status" value="1"/>
</dbReference>
<keyword evidence="4" id="KW-0010">Activator</keyword>
<feature type="domain" description="BZIP" evidence="9">
    <location>
        <begin position="328"/>
        <end position="391"/>
    </location>
</feature>
<dbReference type="PANTHER" id="PTHR46004:SF3">
    <property type="entry name" value="CYCLIC AMP RESPONSE ELEMENT-BINDING PROTEIN A"/>
    <property type="match status" value="1"/>
</dbReference>
<dbReference type="OrthoDB" id="674948at2759"/>
<feature type="coiled-coil region" evidence="7">
    <location>
        <begin position="353"/>
        <end position="394"/>
    </location>
</feature>
<keyword evidence="5" id="KW-0804">Transcription</keyword>
<gene>
    <name evidence="10" type="ORF">CINCED_3A014285</name>
</gene>
<dbReference type="InterPro" id="IPR004827">
    <property type="entry name" value="bZIP"/>
</dbReference>
<evidence type="ECO:0000256" key="1">
    <source>
        <dbReference type="ARBA" id="ARBA00004123"/>
    </source>
</evidence>
<sequence length="410" mass="45818">MSNMSCQDMDALGIYMSGDFPSKLDPFMNDDMKDLWDSDLDQDLGDALRATDDPTDWLIINNSRSNSHVVLNDRLITDALLLRDAPIKAEHSYCTTHGSTESLGAIDVEDDSSQDGTCKLTFDDVSNDGTDNIELISIKEIKEDDDYDTQEVNVKDEPLSEPEYTENSSCPPSPCSAMDIDDTPRHYGKVRKTSYCQEPTTVVLTSRAFLGQPHRLIVPNFNVKMEGTGFTLPPTPPSSTSSDNEGGNVSPHHRLSPTRRLFLSSQSPSLSSAVTTSSRQSIQTPLISNQPKNFTGPLTLTEEEKRTLQAEGYPIPTRSPLTKAEEKSLKKIRRKIKNKISAQESRRKKKEYMDSLERKVEILVTENSEYKKKIVNLEESNGSLVQQLQKLQKLLGLQGTQISQQLLKTK</sequence>
<evidence type="ECO:0000256" key="6">
    <source>
        <dbReference type="ARBA" id="ARBA00023242"/>
    </source>
</evidence>
<evidence type="ECO:0000313" key="10">
    <source>
        <dbReference type="EMBL" id="VVC33748.1"/>
    </source>
</evidence>
<evidence type="ECO:0000256" key="8">
    <source>
        <dbReference type="SAM" id="MobiDB-lite"/>
    </source>
</evidence>
<keyword evidence="11" id="KW-1185">Reference proteome</keyword>
<evidence type="ECO:0000313" key="11">
    <source>
        <dbReference type="Proteomes" id="UP000325440"/>
    </source>
</evidence>
<dbReference type="AlphaFoldDB" id="A0A5E4MQM1"/>
<dbReference type="FunFam" id="1.20.5.170:FF:000054">
    <property type="entry name" value="Cyclic AMP-responsive element-binding protein 3-like 2"/>
    <property type="match status" value="1"/>
</dbReference>
<evidence type="ECO:0000256" key="3">
    <source>
        <dbReference type="ARBA" id="ARBA00023125"/>
    </source>
</evidence>
<keyword evidence="3" id="KW-0238">DNA-binding</keyword>
<name>A0A5E4MQM1_9HEMI</name>
<evidence type="ECO:0000259" key="9">
    <source>
        <dbReference type="PROSITE" id="PS50217"/>
    </source>
</evidence>
<dbReference type="Gene3D" id="1.20.5.170">
    <property type="match status" value="1"/>
</dbReference>
<keyword evidence="7" id="KW-0175">Coiled coil</keyword>
<keyword evidence="2" id="KW-0805">Transcription regulation</keyword>
<reference evidence="10 11" key="1">
    <citation type="submission" date="2019-08" db="EMBL/GenBank/DDBJ databases">
        <authorList>
            <person name="Alioto T."/>
            <person name="Alioto T."/>
            <person name="Gomez Garrido J."/>
        </authorList>
    </citation>
    <scope>NUCLEOTIDE SEQUENCE [LARGE SCALE GENOMIC DNA]</scope>
</reference>
<dbReference type="Proteomes" id="UP000325440">
    <property type="component" value="Unassembled WGS sequence"/>
</dbReference>
<evidence type="ECO:0000256" key="4">
    <source>
        <dbReference type="ARBA" id="ARBA00023159"/>
    </source>
</evidence>
<dbReference type="GO" id="GO:0005634">
    <property type="term" value="C:nucleus"/>
    <property type="evidence" value="ECO:0007669"/>
    <property type="project" value="UniProtKB-SubCell"/>
</dbReference>
<dbReference type="EMBL" id="CABPRJ010000974">
    <property type="protein sequence ID" value="VVC33748.1"/>
    <property type="molecule type" value="Genomic_DNA"/>
</dbReference>
<organism evidence="10 11">
    <name type="scientific">Cinara cedri</name>
    <dbReference type="NCBI Taxonomy" id="506608"/>
    <lineage>
        <taxon>Eukaryota</taxon>
        <taxon>Metazoa</taxon>
        <taxon>Ecdysozoa</taxon>
        <taxon>Arthropoda</taxon>
        <taxon>Hexapoda</taxon>
        <taxon>Insecta</taxon>
        <taxon>Pterygota</taxon>
        <taxon>Neoptera</taxon>
        <taxon>Paraneoptera</taxon>
        <taxon>Hemiptera</taxon>
        <taxon>Sternorrhyncha</taxon>
        <taxon>Aphidomorpha</taxon>
        <taxon>Aphidoidea</taxon>
        <taxon>Aphididae</taxon>
        <taxon>Lachninae</taxon>
        <taxon>Cinara</taxon>
    </lineage>
</organism>